<keyword evidence="5" id="KW-0732">Signal</keyword>
<name>A0AAV1Y453_LUPLU</name>
<comment type="caution">
    <text evidence="7">The sequence shown here is derived from an EMBL/GenBank/DDBJ whole genome shotgun (WGS) entry which is preliminary data.</text>
</comment>
<evidence type="ECO:0000256" key="1">
    <source>
        <dbReference type="ARBA" id="ARBA00004613"/>
    </source>
</evidence>
<keyword evidence="8" id="KW-1185">Reference proteome</keyword>
<comment type="similarity">
    <text evidence="2 6">Belongs to the plant self-incompatibility (S1) protein family.</text>
</comment>
<dbReference type="GO" id="GO:0005576">
    <property type="term" value="C:extracellular region"/>
    <property type="evidence" value="ECO:0007669"/>
    <property type="project" value="UniProtKB-SubCell"/>
</dbReference>
<accession>A0AAV1Y453</accession>
<dbReference type="Pfam" id="PF05938">
    <property type="entry name" value="Self-incomp_S1"/>
    <property type="match status" value="1"/>
</dbReference>
<keyword evidence="3 6" id="KW-0713">Self-incompatibility</keyword>
<sequence length="206" mass="24178">MRTIMSEHMRNYKSTGLFKNRMLNKGEKTCNNESGGKFRFDELKISTCPATARMKINNSLTSIIPRANVGIKNKLQNFDLVIHCKDRVRDDGYHALAPDQTYTFGFTLDIILNRTLWFCNFTWQQESHDFDIFIQMRDKCTSCNWLIFLRGPCRLIRETETKICYIWEGKKQYELQGRKKLLISNTTTQQEPHLALQSLNSHERGI</sequence>
<dbReference type="AlphaFoldDB" id="A0AAV1Y453"/>
<evidence type="ECO:0000256" key="2">
    <source>
        <dbReference type="ARBA" id="ARBA00005581"/>
    </source>
</evidence>
<dbReference type="Proteomes" id="UP001497480">
    <property type="component" value="Unassembled WGS sequence"/>
</dbReference>
<dbReference type="InterPro" id="IPR010264">
    <property type="entry name" value="Self-incomp_S1"/>
</dbReference>
<proteinExistence type="inferred from homology"/>
<organism evidence="7 8">
    <name type="scientific">Lupinus luteus</name>
    <name type="common">European yellow lupine</name>
    <dbReference type="NCBI Taxonomy" id="3873"/>
    <lineage>
        <taxon>Eukaryota</taxon>
        <taxon>Viridiplantae</taxon>
        <taxon>Streptophyta</taxon>
        <taxon>Embryophyta</taxon>
        <taxon>Tracheophyta</taxon>
        <taxon>Spermatophyta</taxon>
        <taxon>Magnoliopsida</taxon>
        <taxon>eudicotyledons</taxon>
        <taxon>Gunneridae</taxon>
        <taxon>Pentapetalae</taxon>
        <taxon>rosids</taxon>
        <taxon>fabids</taxon>
        <taxon>Fabales</taxon>
        <taxon>Fabaceae</taxon>
        <taxon>Papilionoideae</taxon>
        <taxon>50 kb inversion clade</taxon>
        <taxon>genistoids sensu lato</taxon>
        <taxon>core genistoids</taxon>
        <taxon>Genisteae</taxon>
        <taxon>Lupinus</taxon>
    </lineage>
</organism>
<dbReference type="PANTHER" id="PTHR31232:SF43">
    <property type="entry name" value="S-PROTEIN HOMOLOG 29-RELATED"/>
    <property type="match status" value="1"/>
</dbReference>
<dbReference type="PANTHER" id="PTHR31232">
    <property type="match status" value="1"/>
</dbReference>
<evidence type="ECO:0000313" key="8">
    <source>
        <dbReference type="Proteomes" id="UP001497480"/>
    </source>
</evidence>
<evidence type="ECO:0000313" key="7">
    <source>
        <dbReference type="EMBL" id="CAL0328428.1"/>
    </source>
</evidence>
<gene>
    <name evidence="7" type="ORF">LLUT_LOCUS29488</name>
</gene>
<dbReference type="EMBL" id="CAXHTB010000021">
    <property type="protein sequence ID" value="CAL0328428.1"/>
    <property type="molecule type" value="Genomic_DNA"/>
</dbReference>
<evidence type="ECO:0000256" key="4">
    <source>
        <dbReference type="ARBA" id="ARBA00022525"/>
    </source>
</evidence>
<comment type="subcellular location">
    <subcellularLocation>
        <location evidence="1 6">Secreted</location>
    </subcellularLocation>
</comment>
<evidence type="ECO:0000256" key="6">
    <source>
        <dbReference type="RuleBase" id="RU367044"/>
    </source>
</evidence>
<keyword evidence="4 6" id="KW-0964">Secreted</keyword>
<reference evidence="7 8" key="1">
    <citation type="submission" date="2024-03" db="EMBL/GenBank/DDBJ databases">
        <authorList>
            <person name="Martinez-Hernandez J."/>
        </authorList>
    </citation>
    <scope>NUCLEOTIDE SEQUENCE [LARGE SCALE GENOMIC DNA]</scope>
</reference>
<evidence type="ECO:0000256" key="5">
    <source>
        <dbReference type="ARBA" id="ARBA00022729"/>
    </source>
</evidence>
<dbReference type="GO" id="GO:0060320">
    <property type="term" value="P:rejection of self pollen"/>
    <property type="evidence" value="ECO:0007669"/>
    <property type="project" value="UniProtKB-KW"/>
</dbReference>
<evidence type="ECO:0000256" key="3">
    <source>
        <dbReference type="ARBA" id="ARBA00022471"/>
    </source>
</evidence>
<protein>
    <recommendedName>
        <fullName evidence="6">S-protein homolog</fullName>
    </recommendedName>
</protein>